<dbReference type="AlphaFoldDB" id="A0A1H6WME4"/>
<evidence type="ECO:0008006" key="3">
    <source>
        <dbReference type="Google" id="ProtNLM"/>
    </source>
</evidence>
<dbReference type="STRING" id="408657.SAMN04487995_3586"/>
<reference evidence="1 2" key="1">
    <citation type="submission" date="2016-10" db="EMBL/GenBank/DDBJ databases">
        <authorList>
            <person name="de Groot N.N."/>
        </authorList>
    </citation>
    <scope>NUCLEOTIDE SEQUENCE [LARGE SCALE GENOMIC DNA]</scope>
    <source>
        <strain evidence="1 2">DSM 19938</strain>
    </source>
</reference>
<name>A0A1H6WME4_9BACT</name>
<dbReference type="PROSITE" id="PS51257">
    <property type="entry name" value="PROKAR_LIPOPROTEIN"/>
    <property type="match status" value="1"/>
</dbReference>
<sequence>MRNTFNFYLYKGKAFLLYTCISVSIFSCRTAELAVNENLRNDTDAYSVKGLQGWQIGQVISFGDFKTNKVKRGWTSGYSIPFFVKFQGAKEKVSFSLSSADGKSADVAMVSKFKETEYEPVKEYFAVSLRYKNYFAGAIRLDNSEEWDFIVHDIDGASRSLKQNSTIGFVRKGAIKIDITGIRSIEGASDFITQNQVYGYEFQQNGKVIGAVSTISQGKVWLKKHLDDETKLVLASVSSGLMLRNSIAENTLSMK</sequence>
<dbReference type="OrthoDB" id="1420435at2"/>
<dbReference type="EMBL" id="FNXY01000005">
    <property type="protein sequence ID" value="SEJ16926.1"/>
    <property type="molecule type" value="Genomic_DNA"/>
</dbReference>
<evidence type="ECO:0000313" key="2">
    <source>
        <dbReference type="Proteomes" id="UP000199532"/>
    </source>
</evidence>
<evidence type="ECO:0000313" key="1">
    <source>
        <dbReference type="EMBL" id="SEJ16926.1"/>
    </source>
</evidence>
<accession>A0A1H6WME4</accession>
<keyword evidence="2" id="KW-1185">Reference proteome</keyword>
<protein>
    <recommendedName>
        <fullName evidence="3">Lipoprotein</fullName>
    </recommendedName>
</protein>
<dbReference type="RefSeq" id="WP_143072116.1">
    <property type="nucleotide sequence ID" value="NZ_FNXY01000005.1"/>
</dbReference>
<dbReference type="Proteomes" id="UP000199532">
    <property type="component" value="Unassembled WGS sequence"/>
</dbReference>
<organism evidence="1 2">
    <name type="scientific">Dyadobacter koreensis</name>
    <dbReference type="NCBI Taxonomy" id="408657"/>
    <lineage>
        <taxon>Bacteria</taxon>
        <taxon>Pseudomonadati</taxon>
        <taxon>Bacteroidota</taxon>
        <taxon>Cytophagia</taxon>
        <taxon>Cytophagales</taxon>
        <taxon>Spirosomataceae</taxon>
        <taxon>Dyadobacter</taxon>
    </lineage>
</organism>
<proteinExistence type="predicted"/>
<gene>
    <name evidence="1" type="ORF">SAMN04487995_3586</name>
</gene>